<reference evidence="2" key="1">
    <citation type="submission" date="2020-03" db="EMBL/GenBank/DDBJ databases">
        <authorList>
            <person name="Weist P."/>
        </authorList>
    </citation>
    <scope>NUCLEOTIDE SEQUENCE</scope>
</reference>
<keyword evidence="3" id="KW-1185">Reference proteome</keyword>
<evidence type="ECO:0000313" key="2">
    <source>
        <dbReference type="EMBL" id="CAB1413827.1"/>
    </source>
</evidence>
<protein>
    <submittedName>
        <fullName evidence="2">Uncharacterized protein</fullName>
    </submittedName>
</protein>
<dbReference type="AlphaFoldDB" id="A0A9N7TIS9"/>
<proteinExistence type="predicted"/>
<sequence length="103" mass="11173">MQLLSSASSGCCHEPLRRHNALTGGQSPSSLAQQSQLQSEQRGDPHSASSRPQMNRTCAKPPLILPCLTERDLRGPLEVRRRSRVLKAARGAAAAEEAKKCSR</sequence>
<gene>
    <name evidence="2" type="ORF">PLEPLA_LOCUS1529</name>
</gene>
<dbReference type="Proteomes" id="UP001153269">
    <property type="component" value="Unassembled WGS sequence"/>
</dbReference>
<feature type="compositionally biased region" description="Polar residues" evidence="1">
    <location>
        <begin position="47"/>
        <end position="56"/>
    </location>
</feature>
<evidence type="ECO:0000256" key="1">
    <source>
        <dbReference type="SAM" id="MobiDB-lite"/>
    </source>
</evidence>
<comment type="caution">
    <text evidence="2">The sequence shown here is derived from an EMBL/GenBank/DDBJ whole genome shotgun (WGS) entry which is preliminary data.</text>
</comment>
<name>A0A9N7TIS9_PLEPL</name>
<evidence type="ECO:0000313" key="3">
    <source>
        <dbReference type="Proteomes" id="UP001153269"/>
    </source>
</evidence>
<organism evidence="2 3">
    <name type="scientific">Pleuronectes platessa</name>
    <name type="common">European plaice</name>
    <dbReference type="NCBI Taxonomy" id="8262"/>
    <lineage>
        <taxon>Eukaryota</taxon>
        <taxon>Metazoa</taxon>
        <taxon>Chordata</taxon>
        <taxon>Craniata</taxon>
        <taxon>Vertebrata</taxon>
        <taxon>Euteleostomi</taxon>
        <taxon>Actinopterygii</taxon>
        <taxon>Neopterygii</taxon>
        <taxon>Teleostei</taxon>
        <taxon>Neoteleostei</taxon>
        <taxon>Acanthomorphata</taxon>
        <taxon>Carangaria</taxon>
        <taxon>Pleuronectiformes</taxon>
        <taxon>Pleuronectoidei</taxon>
        <taxon>Pleuronectidae</taxon>
        <taxon>Pleuronectes</taxon>
    </lineage>
</organism>
<feature type="region of interest" description="Disordered" evidence="1">
    <location>
        <begin position="1"/>
        <end position="61"/>
    </location>
</feature>
<feature type="compositionally biased region" description="Low complexity" evidence="1">
    <location>
        <begin position="26"/>
        <end position="39"/>
    </location>
</feature>
<accession>A0A9N7TIS9</accession>
<dbReference type="EMBL" id="CADEAL010000073">
    <property type="protein sequence ID" value="CAB1413827.1"/>
    <property type="molecule type" value="Genomic_DNA"/>
</dbReference>